<dbReference type="InterPro" id="IPR019826">
    <property type="entry name" value="Carboxylesterase_B_AS"/>
</dbReference>
<dbReference type="Gene3D" id="3.40.50.1820">
    <property type="entry name" value="alpha/beta hydrolase"/>
    <property type="match status" value="1"/>
</dbReference>
<dbReference type="Proteomes" id="UP000031036">
    <property type="component" value="Unassembled WGS sequence"/>
</dbReference>
<protein>
    <recommendedName>
        <fullName evidence="4">Carboxylic ester hydrolase</fullName>
        <ecNumber evidence="4">3.1.1.-</ecNumber>
    </recommendedName>
</protein>
<comment type="similarity">
    <text evidence="1 4">Belongs to the type-B carboxylesterase/lipase family.</text>
</comment>
<dbReference type="SUPFAM" id="SSF53474">
    <property type="entry name" value="alpha/beta-Hydrolases"/>
    <property type="match status" value="1"/>
</dbReference>
<dbReference type="SMR" id="A0A0B2V0V3"/>
<name>A0A0B2V0V3_TOXCA</name>
<evidence type="ECO:0000256" key="3">
    <source>
        <dbReference type="ARBA" id="ARBA00022801"/>
    </source>
</evidence>
<dbReference type="AlphaFoldDB" id="A0A0B2V0V3"/>
<dbReference type="PROSITE" id="PS00122">
    <property type="entry name" value="CARBOXYLESTERASE_B_1"/>
    <property type="match status" value="1"/>
</dbReference>
<dbReference type="PANTHER" id="PTHR45580">
    <property type="entry name" value="PROTEIN CBG05369"/>
    <property type="match status" value="1"/>
</dbReference>
<dbReference type="OMA" id="NYEECDE"/>
<gene>
    <name evidence="7" type="primary">Ces1c</name>
    <name evidence="7" type="ORF">Tcan_03012</name>
</gene>
<sequence length="660" mass="74694">MRLYKEDIVEISISGDLIDDRPPIWDPKGKGYKAIRGFIEVTRSMRFSIVATTVLAQCFISCFSADVIVNTSKGKIRGYVGGPKQNRINIFKGIPFVAPPIGKNRFSKPKSVQPWDGILDTTRYRAACMSDTTYTSTPQKNISEDCLYLNVFADPHCTKSECAVVVYIHGGSFYFQSATMFNENSIAKKYSSHHIIFVIIAYRLGIFGFISIGDGKAAAKNLAFHDMIAALQWVHDEISNFGGNPNRVTLMGHSGGATAVQLLSLCPRVPYRFFQQGISLSSADLYRKNLSNSMTMEIAYRVKCAERSVAYESEAVVECLRQKTASELLRHQKSLTDADYFDLMFGPEPDEELFPADIPVLLPRQNRRRMLLGITKHELALTRFSSTAPQECKTFTTVFGYHTKQTRRACTDNYSFRKGKLLVMRDETRASVFRMAAKLALNNTPVYLYSFDMPGHDMHSGDLLFAMGTHPRKEMTDNEIAMNQIYPSYIRKFVTDGQPDSGWLPFDERRNNFMRITYETLANGSTINPHMTVGFYPNQIKLWLDHFGEVERAALEAQAKRAVLELQTIETNNDLGKDLGGINDMRWMSIFWISVAFGCMLIAAVILLGILLLINNGVPSFLRYKFKRHFAGERTRILTALNGKKYTLEEDGQELKFFSN</sequence>
<reference evidence="7 8" key="1">
    <citation type="submission" date="2014-11" db="EMBL/GenBank/DDBJ databases">
        <title>Genetic blueprint of the zoonotic pathogen Toxocara canis.</title>
        <authorList>
            <person name="Zhu X.-Q."/>
            <person name="Korhonen P.K."/>
            <person name="Cai H."/>
            <person name="Young N.D."/>
            <person name="Nejsum P."/>
            <person name="von Samson-Himmelstjerna G."/>
            <person name="Boag P.R."/>
            <person name="Tan P."/>
            <person name="Li Q."/>
            <person name="Min J."/>
            <person name="Yang Y."/>
            <person name="Wang X."/>
            <person name="Fang X."/>
            <person name="Hall R.S."/>
            <person name="Hofmann A."/>
            <person name="Sternberg P.W."/>
            <person name="Jex A.R."/>
            <person name="Gasser R.B."/>
        </authorList>
    </citation>
    <scope>NUCLEOTIDE SEQUENCE [LARGE SCALE GENOMIC DNA]</scope>
    <source>
        <strain evidence="7">PN_DK_2014</strain>
    </source>
</reference>
<keyword evidence="8" id="KW-1185">Reference proteome</keyword>
<keyword evidence="5" id="KW-1133">Transmembrane helix</keyword>
<evidence type="ECO:0000256" key="2">
    <source>
        <dbReference type="ARBA" id="ARBA00022487"/>
    </source>
</evidence>
<proteinExistence type="inferred from homology"/>
<keyword evidence="2" id="KW-0719">Serine esterase</keyword>
<evidence type="ECO:0000256" key="1">
    <source>
        <dbReference type="ARBA" id="ARBA00005964"/>
    </source>
</evidence>
<evidence type="ECO:0000313" key="7">
    <source>
        <dbReference type="EMBL" id="KHN75104.1"/>
    </source>
</evidence>
<dbReference type="EC" id="3.1.1.-" evidence="4"/>
<evidence type="ECO:0000313" key="8">
    <source>
        <dbReference type="Proteomes" id="UP000031036"/>
    </source>
</evidence>
<dbReference type="ESTHER" id="toxca-a0a0b2v0v3">
    <property type="family name" value="Carb_B_Nematoda"/>
</dbReference>
<evidence type="ECO:0000256" key="4">
    <source>
        <dbReference type="RuleBase" id="RU361235"/>
    </source>
</evidence>
<feature type="transmembrane region" description="Helical" evidence="5">
    <location>
        <begin position="195"/>
        <end position="213"/>
    </location>
</feature>
<comment type="caution">
    <text evidence="7">The sequence shown here is derived from an EMBL/GenBank/DDBJ whole genome shotgun (WGS) entry which is preliminary data.</text>
</comment>
<evidence type="ECO:0000256" key="5">
    <source>
        <dbReference type="SAM" id="Phobius"/>
    </source>
</evidence>
<evidence type="ECO:0000259" key="6">
    <source>
        <dbReference type="Pfam" id="PF00135"/>
    </source>
</evidence>
<keyword evidence="3 4" id="KW-0378">Hydrolase</keyword>
<dbReference type="InterPro" id="IPR029058">
    <property type="entry name" value="AB_hydrolase_fold"/>
</dbReference>
<dbReference type="Pfam" id="PF00135">
    <property type="entry name" value="COesterase"/>
    <property type="match status" value="1"/>
</dbReference>
<dbReference type="PANTHER" id="PTHR45580:SF7">
    <property type="entry name" value="CARBOXYLESTERASE TYPE B DOMAIN-CONTAINING PROTEIN-RELATED"/>
    <property type="match status" value="1"/>
</dbReference>
<feature type="transmembrane region" description="Helical" evidence="5">
    <location>
        <begin position="590"/>
        <end position="614"/>
    </location>
</feature>
<dbReference type="OrthoDB" id="19653at2759"/>
<dbReference type="EMBL" id="JPKZ01002782">
    <property type="protein sequence ID" value="KHN75104.1"/>
    <property type="molecule type" value="Genomic_DNA"/>
</dbReference>
<keyword evidence="5" id="KW-0812">Transmembrane</keyword>
<keyword evidence="5" id="KW-0472">Membrane</keyword>
<dbReference type="STRING" id="6265.A0A0B2V0V3"/>
<organism evidence="7 8">
    <name type="scientific">Toxocara canis</name>
    <name type="common">Canine roundworm</name>
    <dbReference type="NCBI Taxonomy" id="6265"/>
    <lineage>
        <taxon>Eukaryota</taxon>
        <taxon>Metazoa</taxon>
        <taxon>Ecdysozoa</taxon>
        <taxon>Nematoda</taxon>
        <taxon>Chromadorea</taxon>
        <taxon>Rhabditida</taxon>
        <taxon>Spirurina</taxon>
        <taxon>Ascaridomorpha</taxon>
        <taxon>Ascaridoidea</taxon>
        <taxon>Toxocaridae</taxon>
        <taxon>Toxocara</taxon>
    </lineage>
</organism>
<accession>A0A0B2V0V3</accession>
<feature type="domain" description="Carboxylesterase type B" evidence="6">
    <location>
        <begin position="67"/>
        <end position="521"/>
    </location>
</feature>
<dbReference type="InterPro" id="IPR002018">
    <property type="entry name" value="CarbesteraseB"/>
</dbReference>
<dbReference type="GO" id="GO:0052689">
    <property type="term" value="F:carboxylic ester hydrolase activity"/>
    <property type="evidence" value="ECO:0007669"/>
    <property type="project" value="UniProtKB-KW"/>
</dbReference>